<dbReference type="Proteomes" id="UP000598971">
    <property type="component" value="Unassembled WGS sequence"/>
</dbReference>
<comment type="cofactor">
    <cofactor evidence="7">
        <name>Mg(2+)</name>
        <dbReference type="ChEBI" id="CHEBI:18420"/>
    </cofactor>
    <text evidence="7">Binds 1 Mg(2+) ion per subunit.</text>
</comment>
<evidence type="ECO:0000313" key="8">
    <source>
        <dbReference type="EMBL" id="NNV57480.1"/>
    </source>
</evidence>
<dbReference type="AlphaFoldDB" id="A0A8J8FG81"/>
<dbReference type="GO" id="GO:0005829">
    <property type="term" value="C:cytosol"/>
    <property type="evidence" value="ECO:0007669"/>
    <property type="project" value="TreeGrafter"/>
</dbReference>
<comment type="subcellular location">
    <subcellularLocation>
        <location evidence="7">Cytoplasm</location>
    </subcellularLocation>
</comment>
<comment type="caution">
    <text evidence="8">The sequence shown here is derived from an EMBL/GenBank/DDBJ whole genome shotgun (WGS) entry which is preliminary data.</text>
</comment>
<keyword evidence="9" id="KW-1185">Reference proteome</keyword>
<dbReference type="Pfam" id="PF01202">
    <property type="entry name" value="SKI"/>
    <property type="match status" value="1"/>
</dbReference>
<comment type="pathway">
    <text evidence="7">Metabolic intermediate biosynthesis; chorismate biosynthesis; chorismate from D-erythrose 4-phosphate and phosphoenolpyruvate: step 5/7.</text>
</comment>
<gene>
    <name evidence="7" type="primary">aroK</name>
    <name evidence="8" type="ORF">GD597_18550</name>
</gene>
<reference evidence="8" key="1">
    <citation type="submission" date="2019-10" db="EMBL/GenBank/DDBJ databases">
        <title>Draft genome sequence of Panacibacter sp. KCS-6.</title>
        <authorList>
            <person name="Yim K.J."/>
        </authorList>
    </citation>
    <scope>NUCLEOTIDE SEQUENCE</scope>
    <source>
        <strain evidence="8">KCS-6</strain>
    </source>
</reference>
<feature type="binding site" evidence="7">
    <location>
        <position position="155"/>
    </location>
    <ligand>
        <name>substrate</name>
    </ligand>
</feature>
<feature type="binding site" evidence="7">
    <location>
        <position position="72"/>
    </location>
    <ligand>
        <name>substrate</name>
    </ligand>
</feature>
<dbReference type="EMBL" id="WHPF01000015">
    <property type="protein sequence ID" value="NNV57480.1"/>
    <property type="molecule type" value="Genomic_DNA"/>
</dbReference>
<dbReference type="EC" id="2.7.1.71" evidence="7"/>
<dbReference type="PANTHER" id="PTHR21087:SF16">
    <property type="entry name" value="SHIKIMATE KINASE 1, CHLOROPLASTIC"/>
    <property type="match status" value="1"/>
</dbReference>
<comment type="similarity">
    <text evidence="7">Belongs to the shikimate kinase family.</text>
</comment>
<evidence type="ECO:0000256" key="3">
    <source>
        <dbReference type="ARBA" id="ARBA00022741"/>
    </source>
</evidence>
<dbReference type="GO" id="GO:0008652">
    <property type="term" value="P:amino acid biosynthetic process"/>
    <property type="evidence" value="ECO:0007669"/>
    <property type="project" value="UniProtKB-KW"/>
</dbReference>
<dbReference type="InterPro" id="IPR027417">
    <property type="entry name" value="P-loop_NTPase"/>
</dbReference>
<sequence length="181" mass="20593">MNKGTSNNSIDNTSTHSRIFLIGMMGTGKSFWCKKLAKKIKCGAYDLDFLVETMEEKTIAEIFAEDGEAYFRKAETKMLHNFIQKKSFVLATGGGTPCFNDNMQWMNAHGVTIWIDEPIPILVQRLQAEKEHRPLIASLSDDALETFLTKKLEERKPFYAQATYHFKGPDISERSFTNIIA</sequence>
<name>A0A8J8FG81_9BACT</name>
<keyword evidence="7" id="KW-0479">Metal-binding</keyword>
<dbReference type="CDD" id="cd00464">
    <property type="entry name" value="SK"/>
    <property type="match status" value="1"/>
</dbReference>
<keyword evidence="1 7" id="KW-0028">Amino-acid biosynthesis</keyword>
<evidence type="ECO:0000313" key="9">
    <source>
        <dbReference type="Proteomes" id="UP000598971"/>
    </source>
</evidence>
<proteinExistence type="inferred from homology"/>
<dbReference type="UniPathway" id="UPA00053">
    <property type="reaction ID" value="UER00088"/>
</dbReference>
<dbReference type="GO" id="GO:0005524">
    <property type="term" value="F:ATP binding"/>
    <property type="evidence" value="ECO:0007669"/>
    <property type="project" value="UniProtKB-UniRule"/>
</dbReference>
<evidence type="ECO:0000256" key="5">
    <source>
        <dbReference type="ARBA" id="ARBA00022840"/>
    </source>
</evidence>
<keyword evidence="4 7" id="KW-0418">Kinase</keyword>
<comment type="function">
    <text evidence="7">Catalyzes the specific phosphorylation of the 3-hydroxyl group of shikimic acid using ATP as a cosubstrate.</text>
</comment>
<feature type="binding site" evidence="7">
    <location>
        <position position="94"/>
    </location>
    <ligand>
        <name>substrate</name>
    </ligand>
</feature>
<dbReference type="Gene3D" id="3.40.50.300">
    <property type="entry name" value="P-loop containing nucleotide triphosphate hydrolases"/>
    <property type="match status" value="1"/>
</dbReference>
<dbReference type="SUPFAM" id="SSF52540">
    <property type="entry name" value="P-loop containing nucleoside triphosphate hydrolases"/>
    <property type="match status" value="1"/>
</dbReference>
<dbReference type="GO" id="GO:0004765">
    <property type="term" value="F:shikimate kinase activity"/>
    <property type="evidence" value="ECO:0007669"/>
    <property type="project" value="UniProtKB-UniRule"/>
</dbReference>
<evidence type="ECO:0000256" key="2">
    <source>
        <dbReference type="ARBA" id="ARBA00022679"/>
    </source>
</evidence>
<feature type="binding site" evidence="7">
    <location>
        <position position="133"/>
    </location>
    <ligand>
        <name>ATP</name>
        <dbReference type="ChEBI" id="CHEBI:30616"/>
    </ligand>
</feature>
<protein>
    <recommendedName>
        <fullName evidence="7">Shikimate kinase</fullName>
        <shortName evidence="7">SK</shortName>
        <ecNumber evidence="7">2.7.1.71</ecNumber>
    </recommendedName>
</protein>
<comment type="catalytic activity">
    <reaction evidence="7">
        <text>shikimate + ATP = 3-phosphoshikimate + ADP + H(+)</text>
        <dbReference type="Rhea" id="RHEA:13121"/>
        <dbReference type="ChEBI" id="CHEBI:15378"/>
        <dbReference type="ChEBI" id="CHEBI:30616"/>
        <dbReference type="ChEBI" id="CHEBI:36208"/>
        <dbReference type="ChEBI" id="CHEBI:145989"/>
        <dbReference type="ChEBI" id="CHEBI:456216"/>
        <dbReference type="EC" id="2.7.1.71"/>
    </reaction>
</comment>
<feature type="binding site" evidence="7">
    <location>
        <begin position="26"/>
        <end position="31"/>
    </location>
    <ligand>
        <name>ATP</name>
        <dbReference type="ChEBI" id="CHEBI:30616"/>
    </ligand>
</feature>
<evidence type="ECO:0000256" key="7">
    <source>
        <dbReference type="HAMAP-Rule" id="MF_00109"/>
    </source>
</evidence>
<evidence type="ECO:0000256" key="6">
    <source>
        <dbReference type="ARBA" id="ARBA00023141"/>
    </source>
</evidence>
<evidence type="ECO:0000256" key="1">
    <source>
        <dbReference type="ARBA" id="ARBA00022605"/>
    </source>
</evidence>
<feature type="binding site" evidence="7">
    <location>
        <position position="30"/>
    </location>
    <ligand>
        <name>Mg(2+)</name>
        <dbReference type="ChEBI" id="CHEBI:18420"/>
    </ligand>
</feature>
<dbReference type="InterPro" id="IPR031322">
    <property type="entry name" value="Shikimate/glucono_kinase"/>
</dbReference>
<keyword evidence="3 7" id="KW-0547">Nucleotide-binding</keyword>
<comment type="caution">
    <text evidence="7">Lacks conserved residue(s) required for the propagation of feature annotation.</text>
</comment>
<evidence type="ECO:0000256" key="4">
    <source>
        <dbReference type="ARBA" id="ARBA00022777"/>
    </source>
</evidence>
<dbReference type="RefSeq" id="WP_171609426.1">
    <property type="nucleotide sequence ID" value="NZ_WHPF01000015.1"/>
</dbReference>
<dbReference type="InterPro" id="IPR000623">
    <property type="entry name" value="Shikimate_kinase/TSH1"/>
</dbReference>
<comment type="subunit">
    <text evidence="7">Monomer.</text>
</comment>
<keyword evidence="7" id="KW-0963">Cytoplasm</keyword>
<keyword evidence="2 7" id="KW-0808">Transferase</keyword>
<feature type="binding site" evidence="7">
    <location>
        <position position="48"/>
    </location>
    <ligand>
        <name>substrate</name>
    </ligand>
</feature>
<accession>A0A8J8FG81</accession>
<dbReference type="GO" id="GO:0009423">
    <property type="term" value="P:chorismate biosynthetic process"/>
    <property type="evidence" value="ECO:0007669"/>
    <property type="project" value="UniProtKB-UniRule"/>
</dbReference>
<dbReference type="GO" id="GO:0009073">
    <property type="term" value="P:aromatic amino acid family biosynthetic process"/>
    <property type="evidence" value="ECO:0007669"/>
    <property type="project" value="UniProtKB-KW"/>
</dbReference>
<dbReference type="PRINTS" id="PR01100">
    <property type="entry name" value="SHIKIMTKNASE"/>
</dbReference>
<organism evidence="8 9">
    <name type="scientific">Limnovirga soli</name>
    <dbReference type="NCBI Taxonomy" id="2656915"/>
    <lineage>
        <taxon>Bacteria</taxon>
        <taxon>Pseudomonadati</taxon>
        <taxon>Bacteroidota</taxon>
        <taxon>Chitinophagia</taxon>
        <taxon>Chitinophagales</taxon>
        <taxon>Chitinophagaceae</taxon>
        <taxon>Limnovirga</taxon>
    </lineage>
</organism>
<keyword evidence="6 7" id="KW-0057">Aromatic amino acid biosynthesis</keyword>
<dbReference type="HAMAP" id="MF_00109">
    <property type="entry name" value="Shikimate_kinase"/>
    <property type="match status" value="1"/>
</dbReference>
<dbReference type="GO" id="GO:0000287">
    <property type="term" value="F:magnesium ion binding"/>
    <property type="evidence" value="ECO:0007669"/>
    <property type="project" value="UniProtKB-UniRule"/>
</dbReference>
<dbReference type="PANTHER" id="PTHR21087">
    <property type="entry name" value="SHIKIMATE KINASE"/>
    <property type="match status" value="1"/>
</dbReference>
<keyword evidence="5 7" id="KW-0067">ATP-binding</keyword>
<keyword evidence="7" id="KW-0460">Magnesium</keyword>